<keyword evidence="4" id="KW-0238">DNA-binding</keyword>
<dbReference type="EMBL" id="KZ824642">
    <property type="protein sequence ID" value="RAK77483.1"/>
    <property type="molecule type" value="Genomic_DNA"/>
</dbReference>
<evidence type="ECO:0000256" key="6">
    <source>
        <dbReference type="ARBA" id="ARBA00023242"/>
    </source>
</evidence>
<evidence type="ECO:0000256" key="7">
    <source>
        <dbReference type="SAM" id="MobiDB-lite"/>
    </source>
</evidence>
<dbReference type="CDD" id="cd12148">
    <property type="entry name" value="fungal_TF_MHR"/>
    <property type="match status" value="1"/>
</dbReference>
<dbReference type="Pfam" id="PF04082">
    <property type="entry name" value="Fungal_trans"/>
    <property type="match status" value="1"/>
</dbReference>
<dbReference type="PANTHER" id="PTHR47540:SF6">
    <property type="entry name" value="ZN(II)2CYS6 TRANSCRIPTION FACTOR (EUROFUNG)"/>
    <property type="match status" value="1"/>
</dbReference>
<dbReference type="CDD" id="cd00067">
    <property type="entry name" value="GAL4"/>
    <property type="match status" value="1"/>
</dbReference>
<reference evidence="9 10" key="1">
    <citation type="submission" date="2018-02" db="EMBL/GenBank/DDBJ databases">
        <title>The genomes of Aspergillus section Nigri reveals drivers in fungal speciation.</title>
        <authorList>
            <consortium name="DOE Joint Genome Institute"/>
            <person name="Vesth T.C."/>
            <person name="Nybo J."/>
            <person name="Theobald S."/>
            <person name="Brandl J."/>
            <person name="Frisvad J.C."/>
            <person name="Nielsen K.F."/>
            <person name="Lyhne E.K."/>
            <person name="Kogle M.E."/>
            <person name="Kuo A."/>
            <person name="Riley R."/>
            <person name="Clum A."/>
            <person name="Nolan M."/>
            <person name="Lipzen A."/>
            <person name="Salamov A."/>
            <person name="Henrissat B."/>
            <person name="Wiebenga A."/>
            <person name="De vries R.P."/>
            <person name="Grigoriev I.V."/>
            <person name="Mortensen U.H."/>
            <person name="Andersen M.R."/>
            <person name="Baker S.E."/>
        </authorList>
    </citation>
    <scope>NUCLEOTIDE SEQUENCE [LARGE SCALE GENOMIC DNA]</scope>
    <source>
        <strain evidence="9 10">CBS 313.89</strain>
    </source>
</reference>
<dbReference type="PANTHER" id="PTHR47540">
    <property type="entry name" value="THIAMINE REPRESSIBLE GENES REGULATORY PROTEIN THI5"/>
    <property type="match status" value="1"/>
</dbReference>
<dbReference type="InterPro" id="IPR007219">
    <property type="entry name" value="XnlR_reg_dom"/>
</dbReference>
<dbReference type="RefSeq" id="XP_040801493.1">
    <property type="nucleotide sequence ID" value="XM_040943040.1"/>
</dbReference>
<evidence type="ECO:0000313" key="9">
    <source>
        <dbReference type="EMBL" id="RAK77483.1"/>
    </source>
</evidence>
<dbReference type="InterPro" id="IPR001138">
    <property type="entry name" value="Zn2Cys6_DnaBD"/>
</dbReference>
<dbReference type="SUPFAM" id="SSF57701">
    <property type="entry name" value="Zn2/Cys6 DNA-binding domain"/>
    <property type="match status" value="1"/>
</dbReference>
<evidence type="ECO:0000256" key="1">
    <source>
        <dbReference type="ARBA" id="ARBA00004123"/>
    </source>
</evidence>
<feature type="domain" description="Xylanolytic transcriptional activator regulatory" evidence="8">
    <location>
        <begin position="353"/>
        <end position="426"/>
    </location>
</feature>
<proteinExistence type="predicted"/>
<dbReference type="GO" id="GO:0006351">
    <property type="term" value="P:DNA-templated transcription"/>
    <property type="evidence" value="ECO:0007669"/>
    <property type="project" value="InterPro"/>
</dbReference>
<keyword evidence="3" id="KW-0805">Transcription regulation</keyword>
<gene>
    <name evidence="9" type="ORF">BO72DRAFT_428730</name>
</gene>
<dbReference type="InterPro" id="IPR036864">
    <property type="entry name" value="Zn2-C6_fun-type_DNA-bd_sf"/>
</dbReference>
<comment type="subcellular location">
    <subcellularLocation>
        <location evidence="1">Nucleus</location>
    </subcellularLocation>
</comment>
<keyword evidence="6" id="KW-0539">Nucleus</keyword>
<dbReference type="SMART" id="SM00906">
    <property type="entry name" value="Fungal_trans"/>
    <property type="match status" value="1"/>
</dbReference>
<feature type="region of interest" description="Disordered" evidence="7">
    <location>
        <begin position="76"/>
        <end position="95"/>
    </location>
</feature>
<feature type="region of interest" description="Disordered" evidence="7">
    <location>
        <begin position="1"/>
        <end position="20"/>
    </location>
</feature>
<evidence type="ECO:0000259" key="8">
    <source>
        <dbReference type="SMART" id="SM00906"/>
    </source>
</evidence>
<evidence type="ECO:0000313" key="10">
    <source>
        <dbReference type="Proteomes" id="UP000249789"/>
    </source>
</evidence>
<evidence type="ECO:0000256" key="4">
    <source>
        <dbReference type="ARBA" id="ARBA00023125"/>
    </source>
</evidence>
<dbReference type="InterPro" id="IPR051711">
    <property type="entry name" value="Stress_Response_Reg"/>
</dbReference>
<accession>A0A8G1RSH8</accession>
<dbReference type="AlphaFoldDB" id="A0A8G1RSH8"/>
<dbReference type="GeneID" id="63860373"/>
<dbReference type="Gene3D" id="4.10.240.10">
    <property type="entry name" value="Zn(2)-C6 fungal-type DNA-binding domain"/>
    <property type="match status" value="1"/>
</dbReference>
<dbReference type="OrthoDB" id="3548654at2759"/>
<keyword evidence="2" id="KW-0479">Metal-binding</keyword>
<dbReference type="Proteomes" id="UP000249789">
    <property type="component" value="Unassembled WGS sequence"/>
</dbReference>
<sequence>MPHRGTAARRSLKATRRVSKACRRSRDQKIRCTGSHPCDQCHKRALKCDFDSPSEKILVTRRYLNDLHDRLAAFQHKANLPRSPTSTPDGPSQHADTAIIDQHLVAEDTTLPELQASRSSHTRRGQRLPFQDVAPGQAARAHVRMEATTPLTNPLAFHIMDWVPGPTGRPVFMGTSSSWAFSRRVLGMTHERLTGTPLSPDPESLLFDNHVYRLNWDGTRSKNATDIFDVSHLPSPDFVKYLINSVKFHCGQLFYLFEEDRFMQQLEVFQRNPAEQAQASPLWFAHYLLILAFGKGFVVQSVRSQSPPGAEHFIQAMQCMPDLNLFDGDPIEMAQVLCCAALYLQCVHRRGPAYRMIGTALRWALEHGMYTGMRGPYLDEAYVQRCSLVWWTVYALERRMSSLLGVPMGISEESISAPFPSISGQIQGVNVLEMQVVLCQILVKVDLTVYGSEGKLDSRYLSATQSVLRDIAKVTEQLNRSFDLYANGEMGGISRISAHLHLLEHQCIILTTRPLLYIFLQSKLGHSDPSLLDWLKSGTVHSLLHICLESAQQILRILSNLLEQGLLETFLPFDVDATSISTMPLIMAAAIDPSLLSDHALWSQRAYAILDEMHRRGNLAAKLVGAELRQLDTELGQLVKGGHLPLALPGTGMCPLPTAHEGDSVVVDAGSGAVVPPINDPAGYATQQPGLELGLVDGFTQHYELSPDQLLELANSLDVNSLAWPFAEFTQIAGS</sequence>
<evidence type="ECO:0000256" key="3">
    <source>
        <dbReference type="ARBA" id="ARBA00023015"/>
    </source>
</evidence>
<keyword evidence="10" id="KW-1185">Reference proteome</keyword>
<dbReference type="GO" id="GO:0005634">
    <property type="term" value="C:nucleus"/>
    <property type="evidence" value="ECO:0007669"/>
    <property type="project" value="UniProtKB-SubCell"/>
</dbReference>
<dbReference type="GO" id="GO:0000981">
    <property type="term" value="F:DNA-binding transcription factor activity, RNA polymerase II-specific"/>
    <property type="evidence" value="ECO:0007669"/>
    <property type="project" value="InterPro"/>
</dbReference>
<dbReference type="GO" id="GO:0045944">
    <property type="term" value="P:positive regulation of transcription by RNA polymerase II"/>
    <property type="evidence" value="ECO:0007669"/>
    <property type="project" value="TreeGrafter"/>
</dbReference>
<dbReference type="GO" id="GO:0043565">
    <property type="term" value="F:sequence-specific DNA binding"/>
    <property type="evidence" value="ECO:0007669"/>
    <property type="project" value="TreeGrafter"/>
</dbReference>
<evidence type="ECO:0000256" key="5">
    <source>
        <dbReference type="ARBA" id="ARBA00023163"/>
    </source>
</evidence>
<protein>
    <recommendedName>
        <fullName evidence="8">Xylanolytic transcriptional activator regulatory domain-containing protein</fullName>
    </recommendedName>
</protein>
<dbReference type="GO" id="GO:0008270">
    <property type="term" value="F:zinc ion binding"/>
    <property type="evidence" value="ECO:0007669"/>
    <property type="project" value="InterPro"/>
</dbReference>
<evidence type="ECO:0000256" key="2">
    <source>
        <dbReference type="ARBA" id="ARBA00022723"/>
    </source>
</evidence>
<keyword evidence="5" id="KW-0804">Transcription</keyword>
<name>A0A8G1RSH8_9EURO</name>
<dbReference type="VEuPathDB" id="FungiDB:BO72DRAFT_428730"/>
<organism evidence="9 10">
    <name type="scientific">Aspergillus fijiensis CBS 313.89</name>
    <dbReference type="NCBI Taxonomy" id="1448319"/>
    <lineage>
        <taxon>Eukaryota</taxon>
        <taxon>Fungi</taxon>
        <taxon>Dikarya</taxon>
        <taxon>Ascomycota</taxon>
        <taxon>Pezizomycotina</taxon>
        <taxon>Eurotiomycetes</taxon>
        <taxon>Eurotiomycetidae</taxon>
        <taxon>Eurotiales</taxon>
        <taxon>Aspergillaceae</taxon>
        <taxon>Aspergillus</taxon>
    </lineage>
</organism>